<name>A0A0C1M6X6_9LACO</name>
<reference evidence="1 2" key="1">
    <citation type="submission" date="2014-06" db="EMBL/GenBank/DDBJ databases">
        <title>Functional and comparative genomic analyses of the Drosophila gut microbiota identify candidate symbiosis factors.</title>
        <authorList>
            <person name="Newell P.D."/>
            <person name="Chaston J.M."/>
            <person name="Douglas A.E."/>
        </authorList>
    </citation>
    <scope>NUCLEOTIDE SEQUENCE [LARGE SCALE GENOMIC DNA]</scope>
    <source>
        <strain evidence="1 2">DmCS_002</strain>
    </source>
</reference>
<protein>
    <submittedName>
        <fullName evidence="1">Uncharacterized protein</fullName>
    </submittedName>
</protein>
<keyword evidence="2" id="KW-1185">Reference proteome</keyword>
<accession>A0A0C1M6X6</accession>
<dbReference type="PATRIC" id="fig|1614.7.peg.467"/>
<dbReference type="Proteomes" id="UP000031397">
    <property type="component" value="Unassembled WGS sequence"/>
</dbReference>
<dbReference type="GeneID" id="74914036"/>
<gene>
    <name evidence="1" type="ORF">LfDm3_0479</name>
</gene>
<comment type="caution">
    <text evidence="1">The sequence shown here is derived from an EMBL/GenBank/DDBJ whole genome shotgun (WGS) entry which is preliminary data.</text>
</comment>
<dbReference type="EMBL" id="JOJZ01000010">
    <property type="protein sequence ID" value="KID42074.1"/>
    <property type="molecule type" value="Genomic_DNA"/>
</dbReference>
<evidence type="ECO:0000313" key="2">
    <source>
        <dbReference type="Proteomes" id="UP000031397"/>
    </source>
</evidence>
<proteinExistence type="predicted"/>
<dbReference type="AlphaFoldDB" id="A0A0C1M6X6"/>
<organism evidence="1 2">
    <name type="scientific">Fructilactobacillus fructivorans</name>
    <dbReference type="NCBI Taxonomy" id="1614"/>
    <lineage>
        <taxon>Bacteria</taxon>
        <taxon>Bacillati</taxon>
        <taxon>Bacillota</taxon>
        <taxon>Bacilli</taxon>
        <taxon>Lactobacillales</taxon>
        <taxon>Lactobacillaceae</taxon>
        <taxon>Fructilactobacillus</taxon>
    </lineage>
</organism>
<evidence type="ECO:0000313" key="1">
    <source>
        <dbReference type="EMBL" id="KID42074.1"/>
    </source>
</evidence>
<dbReference type="RefSeq" id="WP_156112340.1">
    <property type="nucleotide sequence ID" value="NZ_JOJZ01000010.1"/>
</dbReference>
<sequence length="52" mass="5590">MISVGVALLGFQLVSYSVDHMETTYAVSVNTNASMTSQAKPELAKLSYDYGT</sequence>